<accession>A0ACC0BNR0</accession>
<evidence type="ECO:0000313" key="1">
    <source>
        <dbReference type="EMBL" id="KAI5674237.1"/>
    </source>
</evidence>
<organism evidence="1 2">
    <name type="scientific">Catharanthus roseus</name>
    <name type="common">Madagascar periwinkle</name>
    <name type="synonym">Vinca rosea</name>
    <dbReference type="NCBI Taxonomy" id="4058"/>
    <lineage>
        <taxon>Eukaryota</taxon>
        <taxon>Viridiplantae</taxon>
        <taxon>Streptophyta</taxon>
        <taxon>Embryophyta</taxon>
        <taxon>Tracheophyta</taxon>
        <taxon>Spermatophyta</taxon>
        <taxon>Magnoliopsida</taxon>
        <taxon>eudicotyledons</taxon>
        <taxon>Gunneridae</taxon>
        <taxon>Pentapetalae</taxon>
        <taxon>asterids</taxon>
        <taxon>lamiids</taxon>
        <taxon>Gentianales</taxon>
        <taxon>Apocynaceae</taxon>
        <taxon>Rauvolfioideae</taxon>
        <taxon>Vinceae</taxon>
        <taxon>Catharanthinae</taxon>
        <taxon>Catharanthus</taxon>
    </lineage>
</organism>
<name>A0ACC0BNR0_CATRO</name>
<dbReference type="Proteomes" id="UP001060085">
    <property type="component" value="Linkage Group LG03"/>
</dbReference>
<proteinExistence type="predicted"/>
<keyword evidence="2" id="KW-1185">Reference proteome</keyword>
<reference evidence="2" key="1">
    <citation type="journal article" date="2023" name="Nat. Plants">
        <title>Single-cell RNA sequencing provides a high-resolution roadmap for understanding the multicellular compartmentation of specialized metabolism.</title>
        <authorList>
            <person name="Sun S."/>
            <person name="Shen X."/>
            <person name="Li Y."/>
            <person name="Li Y."/>
            <person name="Wang S."/>
            <person name="Li R."/>
            <person name="Zhang H."/>
            <person name="Shen G."/>
            <person name="Guo B."/>
            <person name="Wei J."/>
            <person name="Xu J."/>
            <person name="St-Pierre B."/>
            <person name="Chen S."/>
            <person name="Sun C."/>
        </authorList>
    </citation>
    <scope>NUCLEOTIDE SEQUENCE [LARGE SCALE GENOMIC DNA]</scope>
</reference>
<dbReference type="EMBL" id="CM044703">
    <property type="protein sequence ID" value="KAI5674237.1"/>
    <property type="molecule type" value="Genomic_DNA"/>
</dbReference>
<comment type="caution">
    <text evidence="1">The sequence shown here is derived from an EMBL/GenBank/DDBJ whole genome shotgun (WGS) entry which is preliminary data.</text>
</comment>
<sequence length="634" mass="69839">MASPSVQLGQTIASGSKAEENKVEKDISFYLPLYKAAIRGDWETAKTFFELNPDAITATIARNLESVLHVTAARTEAIQFMDELVRRMPPGALSQTDKFKQTALHVAAKYGNVKAAKLLVDRDPGLPNLWDSSDLLPLHLAALFGHKETLSYLLTVTSANVQPNPFSDVPGLTLINSVVTFGFYDVALDLLQRNPKLATTKYRGTKTPLSIIAGNTSAFPSGACLSFLQRVIYHRVPVKLKKFSGLKRGQDIENQSQTTRKKLSSVCSKLHSSFWEVIGTVPYVKHIHDLKSTHHQAIKLVKCLCREVIQVENLKSGAIIKPAITWATILGTYEVVAEILKSFPGAIWALDQDHHDLFQLAVMNRQETIFNLLYDLDEHAHLVTQNVDNFEDNILHLAGKLAPPRRLSLVTGAALQMQRELQWYKAVEQFVRPSYKVKENSAGKTPAMVFTEEHKDLVAEGEKWLKDTANSGIIAAVLIATVGFASAITIPGGNRTDNGFPIFNRQKPFILFAFANSLSLCASTASVLMFLSILNSRCAEADFLFTLPNKLIIGLINLFLSIASMMIAFGATMYIVFGRGKSLIIVPLALLACLPVTLFISLQYGLLKDMIKSTYGPSIFGKPSKSFIADKAEG</sequence>
<evidence type="ECO:0000313" key="2">
    <source>
        <dbReference type="Proteomes" id="UP001060085"/>
    </source>
</evidence>
<protein>
    <submittedName>
        <fullName evidence="1">Uncharacterized protein</fullName>
    </submittedName>
</protein>
<gene>
    <name evidence="1" type="ORF">M9H77_14601</name>
</gene>